<comment type="subunit">
    <text evidence="9">Forms a complex with SecF. Part of the essential Sec protein translocation apparatus which comprises SecA, SecYEG and auxiliary proteins SecDF. Other proteins may also be involved.</text>
</comment>
<dbReference type="SUPFAM" id="SSF82866">
    <property type="entry name" value="Multidrug efflux transporter AcrB transmembrane domain"/>
    <property type="match status" value="2"/>
</dbReference>
<evidence type="ECO:0000256" key="7">
    <source>
        <dbReference type="ARBA" id="ARBA00023010"/>
    </source>
</evidence>
<evidence type="ECO:0000256" key="1">
    <source>
        <dbReference type="ARBA" id="ARBA00004651"/>
    </source>
</evidence>
<dbReference type="Gene3D" id="3.30.70.3400">
    <property type="match status" value="1"/>
</dbReference>
<proteinExistence type="inferred from homology"/>
<dbReference type="Pfam" id="PF02355">
    <property type="entry name" value="SecD_SecF_C"/>
    <property type="match status" value="2"/>
</dbReference>
<dbReference type="GO" id="GO:0005886">
    <property type="term" value="C:plasma membrane"/>
    <property type="evidence" value="ECO:0007669"/>
    <property type="project" value="UniProtKB-SubCell"/>
</dbReference>
<feature type="transmembrane region" description="Helical" evidence="9">
    <location>
        <begin position="443"/>
        <end position="469"/>
    </location>
</feature>
<dbReference type="InterPro" id="IPR005791">
    <property type="entry name" value="SecD"/>
</dbReference>
<dbReference type="InterPro" id="IPR022645">
    <property type="entry name" value="SecD/SecF_bac"/>
</dbReference>
<dbReference type="InterPro" id="IPR048631">
    <property type="entry name" value="SecD_1st"/>
</dbReference>
<comment type="similarity">
    <text evidence="10">Belongs to the SecD/SecF family. SecF subfamily.</text>
</comment>
<keyword evidence="15" id="KW-1185">Reference proteome</keyword>
<dbReference type="InterPro" id="IPR005665">
    <property type="entry name" value="SecF_bac"/>
</dbReference>
<feature type="transmembrane region" description="Helical" evidence="9">
    <location>
        <begin position="932"/>
        <end position="957"/>
    </location>
</feature>
<keyword evidence="5 9" id="KW-0653">Protein transport</keyword>
<dbReference type="InterPro" id="IPR022813">
    <property type="entry name" value="SecD/SecF_arch_bac"/>
</dbReference>
<dbReference type="InterPro" id="IPR055344">
    <property type="entry name" value="SecD_SecF_C_bact"/>
</dbReference>
<feature type="transmembrane region" description="Helical" evidence="9">
    <location>
        <begin position="307"/>
        <end position="328"/>
    </location>
</feature>
<dbReference type="OrthoDB" id="9805019at2"/>
<protein>
    <recommendedName>
        <fullName evidence="9 10">Multifunctional fusion protein</fullName>
    </recommendedName>
    <domain>
        <recommendedName>
            <fullName evidence="9">Protein translocase subunit SecD</fullName>
        </recommendedName>
    </domain>
    <domain>
        <recommendedName>
            <fullName evidence="10">Protein-export membrane protein SecF</fullName>
        </recommendedName>
    </domain>
</protein>
<keyword evidence="8 9" id="KW-0472">Membrane</keyword>
<reference evidence="14 15" key="1">
    <citation type="submission" date="2019-08" db="EMBL/GenBank/DDBJ databases">
        <title>Complete genome sequence of Candidatus Uab amorphum.</title>
        <authorList>
            <person name="Shiratori T."/>
            <person name="Suzuki S."/>
            <person name="Kakizawa Y."/>
            <person name="Ishida K."/>
        </authorList>
    </citation>
    <scope>NUCLEOTIDE SEQUENCE [LARGE SCALE GENOMIC DNA]</scope>
    <source>
        <strain evidence="14 15">SRT547</strain>
    </source>
</reference>
<evidence type="ECO:0000256" key="6">
    <source>
        <dbReference type="ARBA" id="ARBA00022989"/>
    </source>
</evidence>
<evidence type="ECO:0000313" key="15">
    <source>
        <dbReference type="Proteomes" id="UP000326354"/>
    </source>
</evidence>
<dbReference type="InterPro" id="IPR022646">
    <property type="entry name" value="SecD/SecF_CS"/>
</dbReference>
<dbReference type="GO" id="GO:0065002">
    <property type="term" value="P:intracellular protein transmembrane transport"/>
    <property type="evidence" value="ECO:0007669"/>
    <property type="project" value="UniProtKB-UniRule"/>
</dbReference>
<evidence type="ECO:0000259" key="11">
    <source>
        <dbReference type="Pfam" id="PF02355"/>
    </source>
</evidence>
<evidence type="ECO:0000259" key="12">
    <source>
        <dbReference type="Pfam" id="PF21760"/>
    </source>
</evidence>
<comment type="similarity">
    <text evidence="9">Belongs to the SecD/SecF family. SecD subfamily.</text>
</comment>
<evidence type="ECO:0000256" key="3">
    <source>
        <dbReference type="ARBA" id="ARBA00022475"/>
    </source>
</evidence>
<comment type="caution">
    <text evidence="9">Lacks conserved residue(s) required for the propagation of feature annotation.</text>
</comment>
<dbReference type="NCBIfam" id="TIGR00966">
    <property type="entry name" value="transloc_SecF"/>
    <property type="match status" value="1"/>
</dbReference>
<dbReference type="GO" id="GO:0015450">
    <property type="term" value="F:protein-transporting ATPase activity"/>
    <property type="evidence" value="ECO:0007669"/>
    <property type="project" value="InterPro"/>
</dbReference>
<feature type="transmembrane region" description="Helical" evidence="9">
    <location>
        <begin position="490"/>
        <end position="509"/>
    </location>
</feature>
<evidence type="ECO:0000256" key="4">
    <source>
        <dbReference type="ARBA" id="ARBA00022692"/>
    </source>
</evidence>
<feature type="domain" description="SecDF P1 head subdomain" evidence="13">
    <location>
        <begin position="193"/>
        <end position="285"/>
    </location>
</feature>
<comment type="subunit">
    <text evidence="10">Forms a complex with SecD. Part of the essential Sec protein translocation apparatus which comprises SecA, SecYEG and auxiliary proteins SecDF. Other proteins may also be involved.</text>
</comment>
<evidence type="ECO:0000256" key="9">
    <source>
        <dbReference type="HAMAP-Rule" id="MF_01463"/>
    </source>
</evidence>
<dbReference type="PRINTS" id="PR01755">
    <property type="entry name" value="SECFTRNLCASE"/>
</dbReference>
<keyword evidence="4 9" id="KW-0812">Transmembrane</keyword>
<dbReference type="KEGG" id="uam:UABAM_02674"/>
<evidence type="ECO:0000259" key="13">
    <source>
        <dbReference type="Pfam" id="PF22599"/>
    </source>
</evidence>
<keyword evidence="2 9" id="KW-0813">Transport</keyword>
<dbReference type="InterPro" id="IPR054384">
    <property type="entry name" value="SecDF_P1_head"/>
</dbReference>
<feature type="domain" description="Protein export membrane protein SecD/SecF C-terminal" evidence="11">
    <location>
        <begin position="288"/>
        <end position="464"/>
    </location>
</feature>
<feature type="domain" description="Protein export membrane protein SecD/SecF C-terminal" evidence="11">
    <location>
        <begin position="773"/>
        <end position="960"/>
    </location>
</feature>
<dbReference type="HAMAP" id="MF_01463_B">
    <property type="entry name" value="SecD_B"/>
    <property type="match status" value="1"/>
</dbReference>
<feature type="transmembrane region" description="Helical" evidence="9">
    <location>
        <begin position="790"/>
        <end position="808"/>
    </location>
</feature>
<dbReference type="Pfam" id="PF21760">
    <property type="entry name" value="SecD_1st"/>
    <property type="match status" value="1"/>
</dbReference>
<evidence type="ECO:0000256" key="8">
    <source>
        <dbReference type="ARBA" id="ARBA00023136"/>
    </source>
</evidence>
<gene>
    <name evidence="10" type="primary">secF</name>
    <name evidence="9" type="synonym">secD</name>
    <name evidence="14" type="ORF">UABAM_02674</name>
</gene>
<dbReference type="InterPro" id="IPR048634">
    <property type="entry name" value="SecD_SecF_C"/>
</dbReference>
<dbReference type="NCBIfam" id="TIGR00916">
    <property type="entry name" value="2A0604s01"/>
    <property type="match status" value="2"/>
</dbReference>
<keyword evidence="7 9" id="KW-0811">Translocation</keyword>
<evidence type="ECO:0000256" key="2">
    <source>
        <dbReference type="ARBA" id="ARBA00022448"/>
    </source>
</evidence>
<organism evidence="14 15">
    <name type="scientific">Uabimicrobium amorphum</name>
    <dbReference type="NCBI Taxonomy" id="2596890"/>
    <lineage>
        <taxon>Bacteria</taxon>
        <taxon>Pseudomonadati</taxon>
        <taxon>Planctomycetota</taxon>
        <taxon>Candidatus Uabimicrobiia</taxon>
        <taxon>Candidatus Uabimicrobiales</taxon>
        <taxon>Candidatus Uabimicrobiaceae</taxon>
        <taxon>Candidatus Uabimicrobium</taxon>
    </lineage>
</organism>
<feature type="domain" description="Protein translocase subunit SecDF P1" evidence="12">
    <location>
        <begin position="75"/>
        <end position="135"/>
    </location>
</feature>
<dbReference type="RefSeq" id="WP_151968479.1">
    <property type="nucleotide sequence ID" value="NZ_AP019860.1"/>
</dbReference>
<feature type="transmembrane region" description="Helical" evidence="9">
    <location>
        <begin position="358"/>
        <end position="379"/>
    </location>
</feature>
<accession>A0A5S9IMM0</accession>
<comment type="subcellular location">
    <subcellularLocation>
        <location evidence="1 9">Cell membrane</location>
        <topology evidence="1 9">Multi-pass membrane protein</topology>
    </subcellularLocation>
</comment>
<evidence type="ECO:0000256" key="5">
    <source>
        <dbReference type="ARBA" id="ARBA00022927"/>
    </source>
</evidence>
<dbReference type="HAMAP" id="MF_01464_B">
    <property type="entry name" value="SecF_B"/>
    <property type="match status" value="1"/>
</dbReference>
<evidence type="ECO:0000256" key="10">
    <source>
        <dbReference type="HAMAP-Rule" id="MF_01464"/>
    </source>
</evidence>
<evidence type="ECO:0000313" key="14">
    <source>
        <dbReference type="EMBL" id="BBM84317.1"/>
    </source>
</evidence>
<dbReference type="NCBIfam" id="TIGR01129">
    <property type="entry name" value="secD"/>
    <property type="match status" value="1"/>
</dbReference>
<keyword evidence="3 9" id="KW-1003">Cell membrane</keyword>
<feature type="transmembrane region" description="Helical" evidence="9">
    <location>
        <begin position="333"/>
        <end position="352"/>
    </location>
</feature>
<dbReference type="GO" id="GO:0043952">
    <property type="term" value="P:protein transport by the Sec complex"/>
    <property type="evidence" value="ECO:0007669"/>
    <property type="project" value="UniProtKB-UniRule"/>
</dbReference>
<feature type="transmembrane region" description="Helical" evidence="9">
    <location>
        <begin position="413"/>
        <end position="431"/>
    </location>
</feature>
<feature type="transmembrane region" description="Helical" evidence="9">
    <location>
        <begin position="850"/>
        <end position="871"/>
    </location>
</feature>
<dbReference type="AlphaFoldDB" id="A0A5S9IMM0"/>
<name>A0A5S9IMM0_UABAM</name>
<keyword evidence="6 9" id="KW-1133">Transmembrane helix</keyword>
<comment type="function">
    <text evidence="9">Part of the Sec protein translocase complex. Interacts with the SecYEG preprotein conducting channel. SecDF uses the proton motive force (PMF) to complete protein translocation after the ATP-dependent function of SecA.</text>
</comment>
<dbReference type="PANTHER" id="PTHR30081">
    <property type="entry name" value="PROTEIN-EXPORT MEMBRANE PROTEIN SEC"/>
    <property type="match status" value="1"/>
</dbReference>
<dbReference type="Pfam" id="PF07549">
    <property type="entry name" value="Sec_GG"/>
    <property type="match status" value="2"/>
</dbReference>
<feature type="transmembrane region" description="Helical" evidence="9">
    <location>
        <begin position="906"/>
        <end position="926"/>
    </location>
</feature>
<dbReference type="EMBL" id="AP019860">
    <property type="protein sequence ID" value="BBM84317.1"/>
    <property type="molecule type" value="Genomic_DNA"/>
</dbReference>
<dbReference type="Pfam" id="PF22599">
    <property type="entry name" value="SecDF_P1_head"/>
    <property type="match status" value="1"/>
</dbReference>
<dbReference type="Gene3D" id="1.20.1640.10">
    <property type="entry name" value="Multidrug efflux transporter AcrB transmembrane domain"/>
    <property type="match status" value="2"/>
</dbReference>
<dbReference type="GO" id="GO:0006605">
    <property type="term" value="P:protein targeting"/>
    <property type="evidence" value="ECO:0007669"/>
    <property type="project" value="UniProtKB-UniRule"/>
</dbReference>
<dbReference type="Gene3D" id="3.30.1360.200">
    <property type="match status" value="1"/>
</dbReference>
<feature type="transmembrane region" description="Helical" evidence="9">
    <location>
        <begin position="815"/>
        <end position="838"/>
    </location>
</feature>
<dbReference type="PANTHER" id="PTHR30081:SF1">
    <property type="entry name" value="PROTEIN TRANSLOCASE SUBUNIT SECD"/>
    <property type="match status" value="1"/>
</dbReference>
<sequence>MYENNPKIWTKCVLILCLVSMSLLLICPPSKRPFFQEDLQETKINLGLDLKGGSELLYEIDLQELDPHKTAQQVMDDSISVIYQRIFDSGIVKEPRINRQGKNRILVQLPGLNDADTEKIKDAIEQLGNLRWCLVASPQVGGKRSFDEAVESTRYEKAKQRGQRALDNYRKQLLSLGYKWFQDKGGGERLLWIGDSYNITGKDLRHVQFDSLHQQIHFRLTISAGKNFKKLTAKYQGEILAIVFNNKIVSVAQIGGVVGDSGSLTGFTAKQANVLIKTMKSGSLDIKPQLLYKNTIGPSIGEDSVRLGVYSALFSFAAVILFIAIYYLTSGIVASLTLLLNILLVFVVLMLFRETLTLPGIAGLILTVGMSIDANIIIFERIREEQAKRLQTVDKQILLDDVDRGFQKSFRTILDANITTFFTAAILYMIASGAIKGFAFTMLWGIALSFFTAIFVTKTFLRVLIMINMSNRLRMMQIVKKPSFAFTSKMRKWGIVSCFAVALCTVGFLKSSERIYGLDLRGGVLVQMSLKKPLETTTVRERLRKNFQGDFEVQRLISPRAKNREFSIRLSQENTSQSQMRQKIRQLFSAELAEKAFGDITKISRGKLRNFVSMPIHLHTPVSVDFLKATFAKSPFEKVLIAVPKVTVHFELQKAQGKRSLKKEIIRHLALARPTIKVQHIEIHNKNNVFTAQISFLEHAPLESIHQAMQRCKFAKFHVQPQSDFANLMAEFTLLVDLPSGKDHISWGETKQYLEKTVRDIFQQKEVHLSDPFPRVAEISSVVAKQQKTSAYRAILLSLIFILLYITARFPNGWNCALAAIITLAHDIAITVGMITLFSSMGWVNVEMNLPVIAALLTIVGYSLNDTIIIFDRLRENRENQEERLPIKKVAEIFDRSINQTLSRTILTSFTTLLVAVILFVFNYNTGNVLEGFAFTLIVGIIVGTYSSIFVASALALRFESRAR</sequence>
<dbReference type="Proteomes" id="UP000326354">
    <property type="component" value="Chromosome"/>
</dbReference>